<organism evidence="2 3">
    <name type="scientific">Actinoallomurus vinaceus</name>
    <dbReference type="NCBI Taxonomy" id="1080074"/>
    <lineage>
        <taxon>Bacteria</taxon>
        <taxon>Bacillati</taxon>
        <taxon>Actinomycetota</taxon>
        <taxon>Actinomycetes</taxon>
        <taxon>Streptosporangiales</taxon>
        <taxon>Thermomonosporaceae</taxon>
        <taxon>Actinoallomurus</taxon>
    </lineage>
</organism>
<keyword evidence="3" id="KW-1185">Reference proteome</keyword>
<gene>
    <name evidence="2" type="ORF">GCM10023196_046920</name>
</gene>
<protein>
    <recommendedName>
        <fullName evidence="1">Transcription regulator AsnC/Lrp ligand binding domain-containing protein</fullName>
    </recommendedName>
</protein>
<dbReference type="SUPFAM" id="SSF54909">
    <property type="entry name" value="Dimeric alpha+beta barrel"/>
    <property type="match status" value="1"/>
</dbReference>
<evidence type="ECO:0000313" key="2">
    <source>
        <dbReference type="EMBL" id="GAA4628847.1"/>
    </source>
</evidence>
<proteinExistence type="predicted"/>
<dbReference type="InterPro" id="IPR011008">
    <property type="entry name" value="Dimeric_a/b-barrel"/>
</dbReference>
<feature type="domain" description="Transcription regulator AsnC/Lrp ligand binding" evidence="1">
    <location>
        <begin position="18"/>
        <end position="88"/>
    </location>
</feature>
<name>A0ABP8UC88_9ACTN</name>
<dbReference type="RefSeq" id="WP_345433094.1">
    <property type="nucleotide sequence ID" value="NZ_BAABHK010000006.1"/>
</dbReference>
<dbReference type="Pfam" id="PF01037">
    <property type="entry name" value="AsnC_trans_reg"/>
    <property type="match status" value="1"/>
</dbReference>
<dbReference type="Proteomes" id="UP001501442">
    <property type="component" value="Unassembled WGS sequence"/>
</dbReference>
<comment type="caution">
    <text evidence="2">The sequence shown here is derived from an EMBL/GenBank/DDBJ whole genome shotgun (WGS) entry which is preliminary data.</text>
</comment>
<reference evidence="3" key="1">
    <citation type="journal article" date="2019" name="Int. J. Syst. Evol. Microbiol.">
        <title>The Global Catalogue of Microorganisms (GCM) 10K type strain sequencing project: providing services to taxonomists for standard genome sequencing and annotation.</title>
        <authorList>
            <consortium name="The Broad Institute Genomics Platform"/>
            <consortium name="The Broad Institute Genome Sequencing Center for Infectious Disease"/>
            <person name="Wu L."/>
            <person name="Ma J."/>
        </authorList>
    </citation>
    <scope>NUCLEOTIDE SEQUENCE [LARGE SCALE GENOMIC DNA]</scope>
    <source>
        <strain evidence="3">JCM 17939</strain>
    </source>
</reference>
<dbReference type="Gene3D" id="3.30.70.920">
    <property type="match status" value="1"/>
</dbReference>
<accession>A0ABP8UC88</accession>
<sequence length="90" mass="10261">MATVSTKSDRTTVIEALVRIRMADQVPPEPFETWLRDRPAVRGVWSLSGDCDYEIRLTTASLDELTAELRALRHQGVEQTNTCLLLREIF</sequence>
<dbReference type="EMBL" id="BAABHK010000006">
    <property type="protein sequence ID" value="GAA4628847.1"/>
    <property type="molecule type" value="Genomic_DNA"/>
</dbReference>
<dbReference type="InterPro" id="IPR019887">
    <property type="entry name" value="Tscrpt_reg_AsnC/Lrp_C"/>
</dbReference>
<evidence type="ECO:0000313" key="3">
    <source>
        <dbReference type="Proteomes" id="UP001501442"/>
    </source>
</evidence>
<evidence type="ECO:0000259" key="1">
    <source>
        <dbReference type="Pfam" id="PF01037"/>
    </source>
</evidence>